<dbReference type="Proteomes" id="UP000273405">
    <property type="component" value="Unassembled WGS sequence"/>
</dbReference>
<dbReference type="EMBL" id="RAWG01000026">
    <property type="protein sequence ID" value="RKH46134.1"/>
    <property type="molecule type" value="Genomic_DNA"/>
</dbReference>
<keyword evidence="2" id="KW-1185">Reference proteome</keyword>
<name>A0A3A8P304_9BACT</name>
<evidence type="ECO:0008006" key="3">
    <source>
        <dbReference type="Google" id="ProtNLM"/>
    </source>
</evidence>
<dbReference type="AlphaFoldDB" id="A0A3A8P304"/>
<reference evidence="2" key="1">
    <citation type="submission" date="2018-09" db="EMBL/GenBank/DDBJ databases">
        <authorList>
            <person name="Livingstone P.G."/>
            <person name="Whitworth D.E."/>
        </authorList>
    </citation>
    <scope>NUCLEOTIDE SEQUENCE [LARGE SCALE GENOMIC DNA]</scope>
    <source>
        <strain evidence="2">CA040B</strain>
    </source>
</reference>
<accession>A0A3A8P304</accession>
<gene>
    <name evidence="1" type="ORF">D7X12_06190</name>
</gene>
<comment type="caution">
    <text evidence="1">The sequence shown here is derived from an EMBL/GenBank/DDBJ whole genome shotgun (WGS) entry which is preliminary data.</text>
</comment>
<protein>
    <recommendedName>
        <fullName evidence="3">Galactose oxidase</fullName>
    </recommendedName>
</protein>
<proteinExistence type="predicted"/>
<evidence type="ECO:0000313" key="2">
    <source>
        <dbReference type="Proteomes" id="UP000273405"/>
    </source>
</evidence>
<organism evidence="1 2">
    <name type="scientific">Corallococcus sicarius</name>
    <dbReference type="NCBI Taxonomy" id="2316726"/>
    <lineage>
        <taxon>Bacteria</taxon>
        <taxon>Pseudomonadati</taxon>
        <taxon>Myxococcota</taxon>
        <taxon>Myxococcia</taxon>
        <taxon>Myxococcales</taxon>
        <taxon>Cystobacterineae</taxon>
        <taxon>Myxococcaceae</taxon>
        <taxon>Corallococcus</taxon>
    </lineage>
</organism>
<sequence length="382" mass="40589">MLPLLFLLSAALGCTDGVSPGGPGSPDAPDAGAADAGVADGGPLNPAWFSGHALNEWFVIPGTQGAGGSAVNAYSGMALREDTSELWIAAAGGHSDSADNRVVSLDLRLDAPTWVLRKAASTSIANDVPHYPDGTPASRHLYQTIHWVPSVHRVMLVGNRGGYPNAYHYPKVDGFNPDTNNWDPAGTWADEAAAFTGMVRDGNGHIWTNGFTVFAPETNTWSEPLTSHPIPIRFPVAYDSRRNQLFSLMWADGQGYGTPGFNSSRIPVGGKTQYKVTLAPSAALTRLQGLIPVYAAMVYDTGNDRFLFYDGRAAPGEVFVVTPGATDDAPYSVSLLDLGPGSSTPPATVGAGINSRFRYVPELRGIVAMPDARQPLYFLRLE</sequence>
<evidence type="ECO:0000313" key="1">
    <source>
        <dbReference type="EMBL" id="RKH46134.1"/>
    </source>
</evidence>